<dbReference type="GO" id="GO:0016787">
    <property type="term" value="F:hydrolase activity"/>
    <property type="evidence" value="ECO:0007669"/>
    <property type="project" value="UniProtKB-KW"/>
</dbReference>
<dbReference type="OMA" id="PIVFIQH"/>
<proteinExistence type="inferred from homology"/>
<evidence type="ECO:0000259" key="7">
    <source>
        <dbReference type="Pfam" id="PF04083"/>
    </source>
</evidence>
<dbReference type="AlphaFoldDB" id="A0A8B7NPZ4"/>
<feature type="domain" description="Partial AB-hydrolase lipase" evidence="7">
    <location>
        <begin position="464"/>
        <end position="523"/>
    </location>
</feature>
<evidence type="ECO:0000256" key="3">
    <source>
        <dbReference type="ARBA" id="ARBA00022801"/>
    </source>
</evidence>
<evidence type="ECO:0000256" key="4">
    <source>
        <dbReference type="ARBA" id="ARBA00022963"/>
    </source>
</evidence>
<name>A0A8B7NPZ4_HYAAZ</name>
<reference evidence="9" key="1">
    <citation type="submission" date="2025-08" db="UniProtKB">
        <authorList>
            <consortium name="RefSeq"/>
        </authorList>
    </citation>
    <scope>IDENTIFICATION</scope>
    <source>
        <tissue evidence="9">Whole organism</tissue>
    </source>
</reference>
<evidence type="ECO:0000313" key="9">
    <source>
        <dbReference type="RefSeq" id="XP_018015782.2"/>
    </source>
</evidence>
<evidence type="ECO:0000256" key="1">
    <source>
        <dbReference type="ARBA" id="ARBA00010701"/>
    </source>
</evidence>
<dbReference type="FunFam" id="3.40.50.1820:FF:000021">
    <property type="entry name" value="Lipase"/>
    <property type="match status" value="2"/>
</dbReference>
<dbReference type="OrthoDB" id="9974421at2759"/>
<protein>
    <submittedName>
        <fullName evidence="9">Uncharacterized protein LOC108672595</fullName>
    </submittedName>
</protein>
<dbReference type="PANTHER" id="PTHR11005">
    <property type="entry name" value="LYSOSOMAL ACID LIPASE-RELATED"/>
    <property type="match status" value="1"/>
</dbReference>
<dbReference type="SUPFAM" id="SSF53474">
    <property type="entry name" value="alpha/beta-Hydrolases"/>
    <property type="match status" value="2"/>
</dbReference>
<evidence type="ECO:0000256" key="5">
    <source>
        <dbReference type="ARBA" id="ARBA00023098"/>
    </source>
</evidence>
<accession>A0A8B7NPZ4</accession>
<keyword evidence="8" id="KW-1185">Reference proteome</keyword>
<keyword evidence="2" id="KW-0732">Signal</keyword>
<dbReference type="GeneID" id="108672595"/>
<keyword evidence="6" id="KW-0325">Glycoprotein</keyword>
<dbReference type="RefSeq" id="XP_018015782.2">
    <property type="nucleotide sequence ID" value="XM_018160293.2"/>
</dbReference>
<dbReference type="InterPro" id="IPR006693">
    <property type="entry name" value="AB_hydrolase_lipase"/>
</dbReference>
<dbReference type="KEGG" id="hazt:108672595"/>
<dbReference type="Pfam" id="PF04083">
    <property type="entry name" value="Abhydro_lipase"/>
    <property type="match status" value="2"/>
</dbReference>
<gene>
    <name evidence="9" type="primary">LOC108672595</name>
</gene>
<organism evidence="8 9">
    <name type="scientific">Hyalella azteca</name>
    <name type="common">Amphipod</name>
    <dbReference type="NCBI Taxonomy" id="294128"/>
    <lineage>
        <taxon>Eukaryota</taxon>
        <taxon>Metazoa</taxon>
        <taxon>Ecdysozoa</taxon>
        <taxon>Arthropoda</taxon>
        <taxon>Crustacea</taxon>
        <taxon>Multicrustacea</taxon>
        <taxon>Malacostraca</taxon>
        <taxon>Eumalacostraca</taxon>
        <taxon>Peracarida</taxon>
        <taxon>Amphipoda</taxon>
        <taxon>Senticaudata</taxon>
        <taxon>Talitrida</taxon>
        <taxon>Talitroidea</taxon>
        <taxon>Hyalellidae</taxon>
        <taxon>Hyalella</taxon>
    </lineage>
</organism>
<keyword evidence="5" id="KW-0443">Lipid metabolism</keyword>
<sequence length="828" mass="92336">MADTSVLLQLLQVLATCSRDGPPSLRISRPTYNHSPSVPDLIQLQGYPVEIHPVVTDDGYILSLHRIPYGINHIDSGLSSSEGPNFANNKTKENGSENVTRPVVFMHHGLTSSSADFIINDPDKALAFILADAGYDVWMANCRGNQYSRSHVSLDPEKEEYWKFSWDQIAAHDVPASIDYILDFVGQEQLSYVGFSMGTTVFFAAMSEKPEYMSKVKVMTAMAPVAYLSHVKGFAKAFAPRAEHIDLGLHLLGVHYLFAGGDDMDDQVSEFCGDPYSPQMGICISMLSYVVGPDHREFDEECLPIALVETPSGASLHTLLHYAQLVLSGDFRMFDYGTHANNQAHYGQRTPPKYEPKKLKLPIALFSGAGDYLAAPKDVARLRKELPNVVFEKKIQDPPYNHLDFLWGKNAPTLVYKDVVRVLNDYNCKMKPSVNIAFLLLFMATSSSAHMLRSHPDGVNLTTPELIEAAGYPAEVHHVVTEDGYILELHRIPYGVAGDTGGLRPVALMQHGLLSSSADWLMNTPQRALGYMLADAGYDVWMGNFRGNTYSRNHTTLDPNEDLEFWSFTWNEMGTFDIPAMIDYVLEFTGQPDLYYVGFSMGTTTYFAFLSERPEYSSKLRIAICLAPPVYMEHMKGALTLIAPYANDIDTVMNLLGKGEFLPSRDVTDEWFAAVCDDEAATANTCYNLLFVIAGPDSELLNEEYLPVILAHSPAGTSVHTPVHYAQLYVSTLFTKYNWGPLGNQNHYGQPTPPAYNLSHVTAPTALFWGPNDWLATPEDVARLVTELPNLVHNYRVPFDKFNHIDFIWAISADELVYNEVLSVMAQY</sequence>
<keyword evidence="4" id="KW-0442">Lipid degradation</keyword>
<evidence type="ECO:0000256" key="2">
    <source>
        <dbReference type="ARBA" id="ARBA00022729"/>
    </source>
</evidence>
<evidence type="ECO:0000256" key="6">
    <source>
        <dbReference type="ARBA" id="ARBA00023180"/>
    </source>
</evidence>
<feature type="domain" description="Partial AB-hydrolase lipase" evidence="7">
    <location>
        <begin position="38"/>
        <end position="120"/>
    </location>
</feature>
<keyword evidence="3" id="KW-0378">Hydrolase</keyword>
<evidence type="ECO:0000313" key="8">
    <source>
        <dbReference type="Proteomes" id="UP000694843"/>
    </source>
</evidence>
<dbReference type="Gene3D" id="3.40.50.1820">
    <property type="entry name" value="alpha/beta hydrolase"/>
    <property type="match status" value="2"/>
</dbReference>
<comment type="similarity">
    <text evidence="1">Belongs to the AB hydrolase superfamily. Lipase family.</text>
</comment>
<dbReference type="InterPro" id="IPR029058">
    <property type="entry name" value="AB_hydrolase_fold"/>
</dbReference>
<dbReference type="Proteomes" id="UP000694843">
    <property type="component" value="Unplaced"/>
</dbReference>
<dbReference type="GO" id="GO:0016042">
    <property type="term" value="P:lipid catabolic process"/>
    <property type="evidence" value="ECO:0007669"/>
    <property type="project" value="UniProtKB-KW"/>
</dbReference>